<evidence type="ECO:0000313" key="9">
    <source>
        <dbReference type="Proteomes" id="UP000187203"/>
    </source>
</evidence>
<proteinExistence type="inferred from homology"/>
<organism evidence="8 9">
    <name type="scientific">Corchorus olitorius</name>
    <dbReference type="NCBI Taxonomy" id="93759"/>
    <lineage>
        <taxon>Eukaryota</taxon>
        <taxon>Viridiplantae</taxon>
        <taxon>Streptophyta</taxon>
        <taxon>Embryophyta</taxon>
        <taxon>Tracheophyta</taxon>
        <taxon>Spermatophyta</taxon>
        <taxon>Magnoliopsida</taxon>
        <taxon>eudicotyledons</taxon>
        <taxon>Gunneridae</taxon>
        <taxon>Pentapetalae</taxon>
        <taxon>rosids</taxon>
        <taxon>malvids</taxon>
        <taxon>Malvales</taxon>
        <taxon>Malvaceae</taxon>
        <taxon>Grewioideae</taxon>
        <taxon>Apeibeae</taxon>
        <taxon>Corchorus</taxon>
    </lineage>
</organism>
<dbReference type="GO" id="GO:0005506">
    <property type="term" value="F:iron ion binding"/>
    <property type="evidence" value="ECO:0007669"/>
    <property type="project" value="InterPro"/>
</dbReference>
<feature type="transmembrane region" description="Helical" evidence="7">
    <location>
        <begin position="226"/>
        <end position="245"/>
    </location>
</feature>
<dbReference type="SUPFAM" id="SSF48264">
    <property type="entry name" value="Cytochrome P450"/>
    <property type="match status" value="1"/>
</dbReference>
<keyword evidence="3" id="KW-0479">Metal-binding</keyword>
<evidence type="ECO:0000313" key="8">
    <source>
        <dbReference type="EMBL" id="OMO92213.1"/>
    </source>
</evidence>
<evidence type="ECO:0000256" key="7">
    <source>
        <dbReference type="SAM" id="Phobius"/>
    </source>
</evidence>
<keyword evidence="7" id="KW-1133">Transmembrane helix</keyword>
<keyword evidence="5" id="KW-0408">Iron</keyword>
<evidence type="ECO:0000256" key="6">
    <source>
        <dbReference type="ARBA" id="ARBA00023033"/>
    </source>
</evidence>
<dbReference type="PANTHER" id="PTHR47947:SF8">
    <property type="entry name" value="CYTOCHROME P450 82C4-LIKE"/>
    <property type="match status" value="1"/>
</dbReference>
<feature type="transmembrane region" description="Helical" evidence="7">
    <location>
        <begin position="12"/>
        <end position="30"/>
    </location>
</feature>
<dbReference type="InterPro" id="IPR036396">
    <property type="entry name" value="Cyt_P450_sf"/>
</dbReference>
<evidence type="ECO:0000256" key="2">
    <source>
        <dbReference type="ARBA" id="ARBA00022617"/>
    </source>
</evidence>
<dbReference type="AlphaFoldDB" id="A0A1R3JBJ9"/>
<accession>A0A1R3JBJ9</accession>
<name>A0A1R3JBJ9_9ROSI</name>
<keyword evidence="2" id="KW-0349">Heme</keyword>
<keyword evidence="9" id="KW-1185">Reference proteome</keyword>
<keyword evidence="6" id="KW-0503">Monooxygenase</keyword>
<comment type="similarity">
    <text evidence="1">Belongs to the cytochrome P450 family.</text>
</comment>
<dbReference type="GO" id="GO:0020037">
    <property type="term" value="F:heme binding"/>
    <property type="evidence" value="ECO:0007669"/>
    <property type="project" value="InterPro"/>
</dbReference>
<sequence>MELYIQSQEQIFFALVFTIIISIVVVTIHVKGDKKGQRRPPQPAGALPLIGHLHLLGANQLLHRTFGDMADKYGPVFSIRLGSHQALVVSDWKVAKQCFTTNDKVFSNRPNSLALKLMGYNHKMFGFAPYGQYWRDMRKLATLELLSNRRLELLKHVRDTEINCFIKELYEQTMKNRGLAVVEMKERIGDMALNIIVRMVAGKAYFGTQGSCDEKSRRCQKAMKDFFNLMGGFLVSDTVPLLGWVDVLMGRISKMKRTAKELDFVVGSWVNEHQDRKIRQGLNGEQDFIDVMLSVMDIEGNVPTQEANTIIKANCLVCYP</sequence>
<evidence type="ECO:0000256" key="5">
    <source>
        <dbReference type="ARBA" id="ARBA00023004"/>
    </source>
</evidence>
<evidence type="ECO:0000256" key="4">
    <source>
        <dbReference type="ARBA" id="ARBA00023002"/>
    </source>
</evidence>
<dbReference type="GO" id="GO:0016705">
    <property type="term" value="F:oxidoreductase activity, acting on paired donors, with incorporation or reduction of molecular oxygen"/>
    <property type="evidence" value="ECO:0007669"/>
    <property type="project" value="InterPro"/>
</dbReference>
<evidence type="ECO:0000256" key="3">
    <source>
        <dbReference type="ARBA" id="ARBA00022723"/>
    </source>
</evidence>
<dbReference type="Gene3D" id="1.10.630.10">
    <property type="entry name" value="Cytochrome P450"/>
    <property type="match status" value="1"/>
</dbReference>
<evidence type="ECO:0000256" key="1">
    <source>
        <dbReference type="ARBA" id="ARBA00010617"/>
    </source>
</evidence>
<keyword evidence="4" id="KW-0560">Oxidoreductase</keyword>
<keyword evidence="7" id="KW-0472">Membrane</keyword>
<reference evidence="9" key="1">
    <citation type="submission" date="2013-09" db="EMBL/GenBank/DDBJ databases">
        <title>Corchorus olitorius genome sequencing.</title>
        <authorList>
            <person name="Alam M."/>
            <person name="Haque M.S."/>
            <person name="Islam M.S."/>
            <person name="Emdad E.M."/>
            <person name="Islam M.M."/>
            <person name="Ahmed B."/>
            <person name="Halim A."/>
            <person name="Hossen Q.M.M."/>
            <person name="Hossain M.Z."/>
            <person name="Ahmed R."/>
            <person name="Khan M.M."/>
            <person name="Islam R."/>
            <person name="Rashid M.M."/>
            <person name="Khan S.A."/>
            <person name="Rahman M.S."/>
            <person name="Alam M."/>
            <person name="Yahiya A.S."/>
            <person name="Khan M.S."/>
            <person name="Azam M.S."/>
            <person name="Haque T."/>
            <person name="Lashkar M.Z.H."/>
            <person name="Akhand A.I."/>
            <person name="Morshed G."/>
            <person name="Roy S."/>
            <person name="Uddin K.S."/>
            <person name="Rabeya T."/>
            <person name="Hossain A.S."/>
            <person name="Chowdhury A."/>
            <person name="Snigdha A.R."/>
            <person name="Mortoza M.S."/>
            <person name="Matin S.A."/>
            <person name="Hoque S.M.E."/>
            <person name="Islam M.K."/>
            <person name="Roy D.K."/>
            <person name="Haider R."/>
            <person name="Moosa M.M."/>
            <person name="Elias S.M."/>
            <person name="Hasan A.M."/>
            <person name="Jahan S."/>
            <person name="Shafiuddin M."/>
            <person name="Mahmood N."/>
            <person name="Shommy N.S."/>
        </authorList>
    </citation>
    <scope>NUCLEOTIDE SEQUENCE [LARGE SCALE GENOMIC DNA]</scope>
    <source>
        <strain evidence="9">cv. O-4</strain>
    </source>
</reference>
<comment type="caution">
    <text evidence="8">The sequence shown here is derived from an EMBL/GenBank/DDBJ whole genome shotgun (WGS) entry which is preliminary data.</text>
</comment>
<dbReference type="GO" id="GO:0046246">
    <property type="term" value="P:terpene biosynthetic process"/>
    <property type="evidence" value="ECO:0007669"/>
    <property type="project" value="TreeGrafter"/>
</dbReference>
<dbReference type="InterPro" id="IPR002401">
    <property type="entry name" value="Cyt_P450_E_grp-I"/>
</dbReference>
<dbReference type="OrthoDB" id="977092at2759"/>
<protein>
    <submittedName>
        <fullName evidence="8">Cytochrome P450</fullName>
    </submittedName>
</protein>
<dbReference type="Proteomes" id="UP000187203">
    <property type="component" value="Unassembled WGS sequence"/>
</dbReference>
<dbReference type="InterPro" id="IPR050651">
    <property type="entry name" value="Plant_Cytochrome_P450_Monoox"/>
</dbReference>
<dbReference type="GO" id="GO:0004497">
    <property type="term" value="F:monooxygenase activity"/>
    <property type="evidence" value="ECO:0007669"/>
    <property type="project" value="UniProtKB-KW"/>
</dbReference>
<keyword evidence="7" id="KW-0812">Transmembrane</keyword>
<dbReference type="PANTHER" id="PTHR47947">
    <property type="entry name" value="CYTOCHROME P450 82C3-RELATED"/>
    <property type="match status" value="1"/>
</dbReference>
<dbReference type="Pfam" id="PF00067">
    <property type="entry name" value="p450"/>
    <property type="match status" value="1"/>
</dbReference>
<dbReference type="STRING" id="93759.A0A1R3JBJ9"/>
<dbReference type="EMBL" id="AWUE01016383">
    <property type="protein sequence ID" value="OMO92213.1"/>
    <property type="molecule type" value="Genomic_DNA"/>
</dbReference>
<dbReference type="PRINTS" id="PR00463">
    <property type="entry name" value="EP450I"/>
</dbReference>
<dbReference type="InterPro" id="IPR001128">
    <property type="entry name" value="Cyt_P450"/>
</dbReference>
<gene>
    <name evidence="8" type="ORF">COLO4_17772</name>
</gene>